<gene>
    <name evidence="1" type="ORF">GMARGA_LOCUS44545</name>
</gene>
<name>A0ABN7XKE4_GIGMA</name>
<accession>A0ABN7XKE4</accession>
<sequence length="41" mass="4962">YLEQEKELQQLRQLRKNVYLTCGQASLDYNVKEARNTKKNF</sequence>
<feature type="non-terminal residue" evidence="1">
    <location>
        <position position="41"/>
    </location>
</feature>
<keyword evidence="2" id="KW-1185">Reference proteome</keyword>
<dbReference type="Proteomes" id="UP000789901">
    <property type="component" value="Unassembled WGS sequence"/>
</dbReference>
<comment type="caution">
    <text evidence="1">The sequence shown here is derived from an EMBL/GenBank/DDBJ whole genome shotgun (WGS) entry which is preliminary data.</text>
</comment>
<protein>
    <submittedName>
        <fullName evidence="1">28314_t:CDS:1</fullName>
    </submittedName>
</protein>
<evidence type="ECO:0000313" key="1">
    <source>
        <dbReference type="EMBL" id="CAG8855724.1"/>
    </source>
</evidence>
<evidence type="ECO:0000313" key="2">
    <source>
        <dbReference type="Proteomes" id="UP000789901"/>
    </source>
</evidence>
<feature type="non-terminal residue" evidence="1">
    <location>
        <position position="1"/>
    </location>
</feature>
<dbReference type="EMBL" id="CAJVQB010152426">
    <property type="protein sequence ID" value="CAG8855724.1"/>
    <property type="molecule type" value="Genomic_DNA"/>
</dbReference>
<proteinExistence type="predicted"/>
<reference evidence="1 2" key="1">
    <citation type="submission" date="2021-06" db="EMBL/GenBank/DDBJ databases">
        <authorList>
            <person name="Kallberg Y."/>
            <person name="Tangrot J."/>
            <person name="Rosling A."/>
        </authorList>
    </citation>
    <scope>NUCLEOTIDE SEQUENCE [LARGE SCALE GENOMIC DNA]</scope>
    <source>
        <strain evidence="1 2">120-4 pot B 10/14</strain>
    </source>
</reference>
<organism evidence="1 2">
    <name type="scientific">Gigaspora margarita</name>
    <dbReference type="NCBI Taxonomy" id="4874"/>
    <lineage>
        <taxon>Eukaryota</taxon>
        <taxon>Fungi</taxon>
        <taxon>Fungi incertae sedis</taxon>
        <taxon>Mucoromycota</taxon>
        <taxon>Glomeromycotina</taxon>
        <taxon>Glomeromycetes</taxon>
        <taxon>Diversisporales</taxon>
        <taxon>Gigasporaceae</taxon>
        <taxon>Gigaspora</taxon>
    </lineage>
</organism>